<evidence type="ECO:0000259" key="2">
    <source>
        <dbReference type="Pfam" id="PF01755"/>
    </source>
</evidence>
<accession>A0AA36N2V4</accession>
<keyword evidence="4" id="KW-1185">Reference proteome</keyword>
<dbReference type="AlphaFoldDB" id="A0AA36N2V4"/>
<evidence type="ECO:0000313" key="3">
    <source>
        <dbReference type="EMBL" id="CAJ1388589.1"/>
    </source>
</evidence>
<gene>
    <name evidence="3" type="ORF">EVOR1521_LOCUS14417</name>
</gene>
<feature type="domain" description="Glycosyl transferase family 25" evidence="2">
    <location>
        <begin position="29"/>
        <end position="173"/>
    </location>
</feature>
<evidence type="ECO:0000256" key="1">
    <source>
        <dbReference type="SAM" id="MobiDB-lite"/>
    </source>
</evidence>
<dbReference type="EMBL" id="CAUJNA010001713">
    <property type="protein sequence ID" value="CAJ1388589.1"/>
    <property type="molecule type" value="Genomic_DNA"/>
</dbReference>
<dbReference type="InterPro" id="IPR002654">
    <property type="entry name" value="Glyco_trans_25"/>
</dbReference>
<evidence type="ECO:0000313" key="4">
    <source>
        <dbReference type="Proteomes" id="UP001178507"/>
    </source>
</evidence>
<dbReference type="Proteomes" id="UP001178507">
    <property type="component" value="Unassembled WGS sequence"/>
</dbReference>
<proteinExistence type="predicted"/>
<dbReference type="CDD" id="cd06532">
    <property type="entry name" value="Glyco_transf_25"/>
    <property type="match status" value="1"/>
</dbReference>
<organism evidence="3 4">
    <name type="scientific">Effrenium voratum</name>
    <dbReference type="NCBI Taxonomy" id="2562239"/>
    <lineage>
        <taxon>Eukaryota</taxon>
        <taxon>Sar</taxon>
        <taxon>Alveolata</taxon>
        <taxon>Dinophyceae</taxon>
        <taxon>Suessiales</taxon>
        <taxon>Symbiodiniaceae</taxon>
        <taxon>Effrenium</taxon>
    </lineage>
</organism>
<feature type="compositionally biased region" description="Basic residues" evidence="1">
    <location>
        <begin position="10"/>
        <end position="22"/>
    </location>
</feature>
<reference evidence="3" key="1">
    <citation type="submission" date="2023-08" db="EMBL/GenBank/DDBJ databases">
        <authorList>
            <person name="Chen Y."/>
            <person name="Shah S."/>
            <person name="Dougan E. K."/>
            <person name="Thang M."/>
            <person name="Chan C."/>
        </authorList>
    </citation>
    <scope>NUCLEOTIDE SEQUENCE</scope>
</reference>
<name>A0AA36N2V4_9DINO</name>
<sequence>MGRVAMASSRRTRGTKKAPTARRRALPAALVINLARRKDRWAEIKSRLQRIEGLAFERLEAVDGKEKIEQSEVAAAWNTAGNWRYVTRMFEGGQKCGYTVKDLALTAGERGCAASHVKAWRRCAASRKALLVMEDDARPKRVFAAALGNALQELRGKAAQVLWLGYVRAAPWRRRVPLDHCGLRTVALGCPKAAAGAASESTCGQLHVEFGVPAQAEGLRGGAAVGIASQTME</sequence>
<feature type="region of interest" description="Disordered" evidence="1">
    <location>
        <begin position="1"/>
        <end position="22"/>
    </location>
</feature>
<comment type="caution">
    <text evidence="3">The sequence shown here is derived from an EMBL/GenBank/DDBJ whole genome shotgun (WGS) entry which is preliminary data.</text>
</comment>
<protein>
    <recommendedName>
        <fullName evidence="2">Glycosyl transferase family 25 domain-containing protein</fullName>
    </recommendedName>
</protein>
<dbReference type="Pfam" id="PF01755">
    <property type="entry name" value="Glyco_transf_25"/>
    <property type="match status" value="1"/>
</dbReference>